<dbReference type="EMBL" id="CAUYUJ010002224">
    <property type="protein sequence ID" value="CAK0799763.1"/>
    <property type="molecule type" value="Genomic_DNA"/>
</dbReference>
<feature type="domain" description="Domain of unknown function at the cortex 1" evidence="4">
    <location>
        <begin position="114"/>
        <end position="337"/>
    </location>
</feature>
<evidence type="ECO:0000313" key="5">
    <source>
        <dbReference type="EMBL" id="CAK0799763.1"/>
    </source>
</evidence>
<organism evidence="5 6">
    <name type="scientific">Prorocentrum cordatum</name>
    <dbReference type="NCBI Taxonomy" id="2364126"/>
    <lineage>
        <taxon>Eukaryota</taxon>
        <taxon>Sar</taxon>
        <taxon>Alveolata</taxon>
        <taxon>Dinophyceae</taxon>
        <taxon>Prorocentrales</taxon>
        <taxon>Prorocentraceae</taxon>
        <taxon>Prorocentrum</taxon>
    </lineage>
</organism>
<keyword evidence="2" id="KW-0472">Membrane</keyword>
<evidence type="ECO:0000313" key="6">
    <source>
        <dbReference type="Proteomes" id="UP001189429"/>
    </source>
</evidence>
<reference evidence="5" key="1">
    <citation type="submission" date="2023-10" db="EMBL/GenBank/DDBJ databases">
        <authorList>
            <person name="Chen Y."/>
            <person name="Shah S."/>
            <person name="Dougan E. K."/>
            <person name="Thang M."/>
            <person name="Chan C."/>
        </authorList>
    </citation>
    <scope>NUCLEOTIDE SEQUENCE [LARGE SCALE GENOMIC DNA]</scope>
</reference>
<proteinExistence type="predicted"/>
<evidence type="ECO:0000259" key="4">
    <source>
        <dbReference type="Pfam" id="PF08588"/>
    </source>
</evidence>
<comment type="caution">
    <text evidence="5">The sequence shown here is derived from an EMBL/GenBank/DDBJ whole genome shotgun (WGS) entry which is preliminary data.</text>
</comment>
<feature type="region of interest" description="Disordered" evidence="1">
    <location>
        <begin position="426"/>
        <end position="451"/>
    </location>
</feature>
<evidence type="ECO:0000256" key="3">
    <source>
        <dbReference type="SAM" id="SignalP"/>
    </source>
</evidence>
<evidence type="ECO:0000256" key="2">
    <source>
        <dbReference type="SAM" id="Phobius"/>
    </source>
</evidence>
<keyword evidence="2" id="KW-1133">Transmembrane helix</keyword>
<feature type="transmembrane region" description="Helical" evidence="2">
    <location>
        <begin position="41"/>
        <end position="61"/>
    </location>
</feature>
<keyword evidence="2" id="KW-0812">Transmembrane</keyword>
<feature type="compositionally biased region" description="Low complexity" evidence="1">
    <location>
        <begin position="69"/>
        <end position="83"/>
    </location>
</feature>
<feature type="chain" id="PRO_5046770162" description="Domain of unknown function at the cortex 1 domain-containing protein" evidence="3">
    <location>
        <begin position="26"/>
        <end position="451"/>
    </location>
</feature>
<sequence length="451" mass="49104">MPRSLADAAAVVAAVLVPCWACVWAAPGALDEGLRGGVRGVPLALCVGTGAAAMLLVSLALRRGRKRAGAGAASDGSRPRAAPTGLRGRGDCCGPGTPESEPIRWSFVPSTGVFQANMDHPISFENELASLKGIAMHRPTHAPAREASGNYPYSWHFCGKKRVWEVRVQMRFKSLPQGPLYFGVETRYVPFEMSVTVKSFKNMVVRAMQTIGGDLYQSSGDNPATTVGEAESPCCVFPLWAIDQFHVCDPGEEPDITGDLEGYGMRRNDGMKAYIRSLKETLENLSTEKVYTFSIWGVSPYLDAIHWEFRGLWRGFKLDANRVAGSPPLYIVMYDMPGYDPCGADQRHLASLKRYYIKVAMWSTIRPVDEESLRSIGVDTKAADGEVPGQRHERHNGGGKLARWLSNAVDVFSCCSPDARFCRSASPGADGSLQGGSSQTPRRPWPARGAR</sequence>
<keyword evidence="3" id="KW-0732">Signal</keyword>
<feature type="signal peptide" evidence="3">
    <location>
        <begin position="1"/>
        <end position="25"/>
    </location>
</feature>
<dbReference type="Proteomes" id="UP001189429">
    <property type="component" value="Unassembled WGS sequence"/>
</dbReference>
<name>A0ABN9Q8T9_9DINO</name>
<accession>A0ABN9Q8T9</accession>
<keyword evidence="6" id="KW-1185">Reference proteome</keyword>
<dbReference type="InterPro" id="IPR013897">
    <property type="entry name" value="Duc1"/>
</dbReference>
<feature type="region of interest" description="Disordered" evidence="1">
    <location>
        <begin position="68"/>
        <end position="92"/>
    </location>
</feature>
<dbReference type="Pfam" id="PF08588">
    <property type="entry name" value="Duc1"/>
    <property type="match status" value="1"/>
</dbReference>
<gene>
    <name evidence="5" type="ORF">PCOR1329_LOCUS8107</name>
</gene>
<protein>
    <recommendedName>
        <fullName evidence="4">Domain of unknown function at the cortex 1 domain-containing protein</fullName>
    </recommendedName>
</protein>
<evidence type="ECO:0000256" key="1">
    <source>
        <dbReference type="SAM" id="MobiDB-lite"/>
    </source>
</evidence>